<dbReference type="PROSITE" id="PS50110">
    <property type="entry name" value="RESPONSE_REGULATORY"/>
    <property type="match status" value="1"/>
</dbReference>
<name>A0A1C7IES8_9FIRM</name>
<dbReference type="GO" id="GO:0000160">
    <property type="term" value="P:phosphorelay signal transduction system"/>
    <property type="evidence" value="ECO:0007669"/>
    <property type="project" value="InterPro"/>
</dbReference>
<evidence type="ECO:0000256" key="2">
    <source>
        <dbReference type="ARBA" id="ARBA00024867"/>
    </source>
</evidence>
<dbReference type="OrthoDB" id="9774865at2"/>
<dbReference type="InterPro" id="IPR001789">
    <property type="entry name" value="Sig_transdc_resp-reg_receiver"/>
</dbReference>
<dbReference type="Gene3D" id="3.40.50.2300">
    <property type="match status" value="1"/>
</dbReference>
<accession>A0A1C7IES8</accession>
<feature type="modified residue" description="4-aspartylphosphate" evidence="3">
    <location>
        <position position="58"/>
    </location>
</feature>
<keyword evidence="3" id="KW-0597">Phosphoprotein</keyword>
<evidence type="ECO:0000313" key="5">
    <source>
        <dbReference type="EMBL" id="ANU77434.1"/>
    </source>
</evidence>
<organism evidence="5 6">
    <name type="scientific">Blautia pseudococcoides</name>
    <dbReference type="NCBI Taxonomy" id="1796616"/>
    <lineage>
        <taxon>Bacteria</taxon>
        <taxon>Bacillati</taxon>
        <taxon>Bacillota</taxon>
        <taxon>Clostridia</taxon>
        <taxon>Lachnospirales</taxon>
        <taxon>Lachnospiraceae</taxon>
        <taxon>Blautia</taxon>
    </lineage>
</organism>
<dbReference type="Proteomes" id="UP000092574">
    <property type="component" value="Chromosome"/>
</dbReference>
<dbReference type="InterPro" id="IPR011006">
    <property type="entry name" value="CheY-like_superfamily"/>
</dbReference>
<dbReference type="KEGG" id="byl:A4V09_17790"/>
<dbReference type="SUPFAM" id="SSF52172">
    <property type="entry name" value="CheY-like"/>
    <property type="match status" value="1"/>
</dbReference>
<evidence type="ECO:0000313" key="6">
    <source>
        <dbReference type="Proteomes" id="UP000092574"/>
    </source>
</evidence>
<proteinExistence type="predicted"/>
<dbReference type="STRING" id="1796616.A4V09_17790"/>
<dbReference type="AlphaFoldDB" id="A0A1C7IES8"/>
<dbReference type="Pfam" id="PF00072">
    <property type="entry name" value="Response_reg"/>
    <property type="match status" value="1"/>
</dbReference>
<gene>
    <name evidence="5" type="ORF">A4V09_17790</name>
</gene>
<protein>
    <recommendedName>
        <fullName evidence="1">Stage 0 sporulation protein A homolog</fullName>
    </recommendedName>
</protein>
<comment type="function">
    <text evidence="2">May play the central regulatory role in sporulation. It may be an element of the effector pathway responsible for the activation of sporulation genes in response to nutritional stress. Spo0A may act in concert with spo0H (a sigma factor) to control the expression of some genes that are critical to the sporulation process.</text>
</comment>
<evidence type="ECO:0000256" key="1">
    <source>
        <dbReference type="ARBA" id="ARBA00018672"/>
    </source>
</evidence>
<dbReference type="RefSeq" id="WP_065543562.1">
    <property type="nucleotide sequence ID" value="NZ_CP015405.2"/>
</dbReference>
<sequence length="111" mass="12905">MVKIGICDDEPQMIKLLSQTLEQVLQLQGIEYEIWEYASGEELTAGIACLDIDILFLDIEMRILDGIETAKRLRKKGMKGINALLHPAQKRRTFLSYSHIYIRRFHSKYGY</sequence>
<evidence type="ECO:0000259" key="4">
    <source>
        <dbReference type="PROSITE" id="PS50110"/>
    </source>
</evidence>
<reference evidence="5" key="1">
    <citation type="submission" date="2017-04" db="EMBL/GenBank/DDBJ databases">
        <title>Complete Genome Sequences of Twelve Strains of a Stable Defined Moderately Diverse Mouse Microbiota 2 (sDMDMm2).</title>
        <authorList>
            <person name="Uchimura Y."/>
            <person name="Wyss M."/>
            <person name="Brugiroux S."/>
            <person name="Limenitakis J.P."/>
            <person name="Stecher B."/>
            <person name="McCoy K.D."/>
            <person name="Macpherson A.J."/>
        </authorList>
    </citation>
    <scope>NUCLEOTIDE SEQUENCE</scope>
    <source>
        <strain evidence="5">YL58</strain>
    </source>
</reference>
<dbReference type="EMBL" id="CP015405">
    <property type="protein sequence ID" value="ANU77434.1"/>
    <property type="molecule type" value="Genomic_DNA"/>
</dbReference>
<keyword evidence="6" id="KW-1185">Reference proteome</keyword>
<feature type="domain" description="Response regulatory" evidence="4">
    <location>
        <begin position="3"/>
        <end position="111"/>
    </location>
</feature>
<evidence type="ECO:0000256" key="3">
    <source>
        <dbReference type="PROSITE-ProRule" id="PRU00169"/>
    </source>
</evidence>